<dbReference type="AlphaFoldDB" id="A0A2K1IDI7"/>
<reference evidence="4 6" key="2">
    <citation type="journal article" date="2018" name="Plant J.">
        <title>The Physcomitrella patens chromosome-scale assembly reveals moss genome structure and evolution.</title>
        <authorList>
            <person name="Lang D."/>
            <person name="Ullrich K.K."/>
            <person name="Murat F."/>
            <person name="Fuchs J."/>
            <person name="Jenkins J."/>
            <person name="Haas F.B."/>
            <person name="Piednoel M."/>
            <person name="Gundlach H."/>
            <person name="Van Bel M."/>
            <person name="Meyberg R."/>
            <person name="Vives C."/>
            <person name="Morata J."/>
            <person name="Symeonidi A."/>
            <person name="Hiss M."/>
            <person name="Muchero W."/>
            <person name="Kamisugi Y."/>
            <person name="Saleh O."/>
            <person name="Blanc G."/>
            <person name="Decker E.L."/>
            <person name="van Gessel N."/>
            <person name="Grimwood J."/>
            <person name="Hayes R.D."/>
            <person name="Graham S.W."/>
            <person name="Gunter L.E."/>
            <person name="McDaniel S.F."/>
            <person name="Hoernstein S.N.W."/>
            <person name="Larsson A."/>
            <person name="Li F.W."/>
            <person name="Perroud P.F."/>
            <person name="Phillips J."/>
            <person name="Ranjan P."/>
            <person name="Rokshar D.S."/>
            <person name="Rothfels C.J."/>
            <person name="Schneider L."/>
            <person name="Shu S."/>
            <person name="Stevenson D.W."/>
            <person name="Thummler F."/>
            <person name="Tillich M."/>
            <person name="Villarreal Aguilar J.C."/>
            <person name="Widiez T."/>
            <person name="Wong G.K."/>
            <person name="Wymore A."/>
            <person name="Zhang Y."/>
            <person name="Zimmer A.D."/>
            <person name="Quatrano R.S."/>
            <person name="Mayer K.F.X."/>
            <person name="Goodstein D."/>
            <person name="Casacuberta J.M."/>
            <person name="Vandepoele K."/>
            <person name="Reski R."/>
            <person name="Cuming A.C."/>
            <person name="Tuskan G.A."/>
            <person name="Maumus F."/>
            <person name="Salse J."/>
            <person name="Schmutz J."/>
            <person name="Rensing S.A."/>
        </authorList>
    </citation>
    <scope>NUCLEOTIDE SEQUENCE [LARGE SCALE GENOMIC DNA]</scope>
    <source>
        <strain evidence="5 6">cv. Gransden 2004</strain>
    </source>
</reference>
<gene>
    <name evidence="4" type="ORF">PHYPA_029494</name>
</gene>
<dbReference type="Proteomes" id="UP000006727">
    <property type="component" value="Chromosome 25"/>
</dbReference>
<evidence type="ECO:0000313" key="4">
    <source>
        <dbReference type="EMBL" id="PNR27342.1"/>
    </source>
</evidence>
<organism evidence="4">
    <name type="scientific">Physcomitrium patens</name>
    <name type="common">Spreading-leaved earth moss</name>
    <name type="synonym">Physcomitrella patens</name>
    <dbReference type="NCBI Taxonomy" id="3218"/>
    <lineage>
        <taxon>Eukaryota</taxon>
        <taxon>Viridiplantae</taxon>
        <taxon>Streptophyta</taxon>
        <taxon>Embryophyta</taxon>
        <taxon>Bryophyta</taxon>
        <taxon>Bryophytina</taxon>
        <taxon>Bryopsida</taxon>
        <taxon>Funariidae</taxon>
        <taxon>Funariales</taxon>
        <taxon>Funariaceae</taxon>
        <taxon>Physcomitrium</taxon>
    </lineage>
</organism>
<dbReference type="PANTHER" id="PTHR12433">
    <property type="entry name" value="MEDIATOR OF RNA POLYMERASE II TRANSCRIPTION SUBUNIT 25"/>
    <property type="match status" value="1"/>
</dbReference>
<evidence type="ECO:0000313" key="5">
    <source>
        <dbReference type="EnsemblPlants" id="Pp3c25_2430V3.1"/>
    </source>
</evidence>
<reference evidence="4 6" key="1">
    <citation type="journal article" date="2008" name="Science">
        <title>The Physcomitrella genome reveals evolutionary insights into the conquest of land by plants.</title>
        <authorList>
            <person name="Rensing S."/>
            <person name="Lang D."/>
            <person name="Zimmer A."/>
            <person name="Terry A."/>
            <person name="Salamov A."/>
            <person name="Shapiro H."/>
            <person name="Nishiyama T."/>
            <person name="Perroud P.-F."/>
            <person name="Lindquist E."/>
            <person name="Kamisugi Y."/>
            <person name="Tanahashi T."/>
            <person name="Sakakibara K."/>
            <person name="Fujita T."/>
            <person name="Oishi K."/>
            <person name="Shin-I T."/>
            <person name="Kuroki Y."/>
            <person name="Toyoda A."/>
            <person name="Suzuki Y."/>
            <person name="Hashimoto A."/>
            <person name="Yamaguchi K."/>
            <person name="Sugano A."/>
            <person name="Kohara Y."/>
            <person name="Fujiyama A."/>
            <person name="Anterola A."/>
            <person name="Aoki S."/>
            <person name="Ashton N."/>
            <person name="Barbazuk W.B."/>
            <person name="Barker E."/>
            <person name="Bennetzen J."/>
            <person name="Bezanilla M."/>
            <person name="Blankenship R."/>
            <person name="Cho S.H."/>
            <person name="Dutcher S."/>
            <person name="Estelle M."/>
            <person name="Fawcett J.A."/>
            <person name="Gundlach H."/>
            <person name="Hanada K."/>
            <person name="Heyl A."/>
            <person name="Hicks K.A."/>
            <person name="Hugh J."/>
            <person name="Lohr M."/>
            <person name="Mayer K."/>
            <person name="Melkozernov A."/>
            <person name="Murata T."/>
            <person name="Nelson D."/>
            <person name="Pils B."/>
            <person name="Prigge M."/>
            <person name="Reiss B."/>
            <person name="Renner T."/>
            <person name="Rombauts S."/>
            <person name="Rushton P."/>
            <person name="Sanderfoot A."/>
            <person name="Schween G."/>
            <person name="Shiu S.-H."/>
            <person name="Stueber K."/>
            <person name="Theodoulou F.L."/>
            <person name="Tu H."/>
            <person name="Van de Peer Y."/>
            <person name="Verrier P.J."/>
            <person name="Waters E."/>
            <person name="Wood A."/>
            <person name="Yang L."/>
            <person name="Cove D."/>
            <person name="Cuming A."/>
            <person name="Hasebe M."/>
            <person name="Lucas S."/>
            <person name="Mishler D.B."/>
            <person name="Reski R."/>
            <person name="Grigoriev I."/>
            <person name="Quatrano R.S."/>
            <person name="Boore J.L."/>
        </authorList>
    </citation>
    <scope>NUCLEOTIDE SEQUENCE [LARGE SCALE GENOMIC DNA]</scope>
    <source>
        <strain evidence="5 6">cv. Gransden 2004</strain>
    </source>
</reference>
<dbReference type="EnsemblPlants" id="Pp3c25_2430V3.1">
    <property type="protein sequence ID" value="Pp3c25_2430V3.1"/>
    <property type="gene ID" value="Pp3c25_2430"/>
</dbReference>
<protein>
    <recommendedName>
        <fullName evidence="2">Mediator of RNA polymerase II transcription subunit 25</fullName>
    </recommendedName>
</protein>
<proteinExistence type="inferred from homology"/>
<evidence type="ECO:0000313" key="6">
    <source>
        <dbReference type="Proteomes" id="UP000006727"/>
    </source>
</evidence>
<evidence type="ECO:0000259" key="3">
    <source>
        <dbReference type="Pfam" id="PF11265"/>
    </source>
</evidence>
<keyword evidence="6" id="KW-1185">Reference proteome</keyword>
<dbReference type="Pfam" id="PF11265">
    <property type="entry name" value="Med25_VWA"/>
    <property type="match status" value="1"/>
</dbReference>
<reference evidence="5" key="3">
    <citation type="submission" date="2020-12" db="UniProtKB">
        <authorList>
            <consortium name="EnsemblPlants"/>
        </authorList>
    </citation>
    <scope>IDENTIFICATION</scope>
</reference>
<evidence type="ECO:0000256" key="1">
    <source>
        <dbReference type="ARBA" id="ARBA00009102"/>
    </source>
</evidence>
<accession>A0A2K1IDI7</accession>
<dbReference type="Gramene" id="Pp3c25_2430V3.1">
    <property type="protein sequence ID" value="Pp3c25_2430V3.1"/>
    <property type="gene ID" value="Pp3c25_2430"/>
</dbReference>
<dbReference type="InterPro" id="IPR021419">
    <property type="entry name" value="Mediator_Med25_VWA"/>
</dbReference>
<dbReference type="EMBL" id="ABEU02000025">
    <property type="protein sequence ID" value="PNR27342.1"/>
    <property type="molecule type" value="Genomic_DNA"/>
</dbReference>
<dbReference type="PANTHER" id="PTHR12433:SF11">
    <property type="entry name" value="MEDIATOR OF RNA POLYMERASE II TRANSCRIPTION SUBUNIT 25"/>
    <property type="match status" value="1"/>
</dbReference>
<dbReference type="STRING" id="3218.A0A2K1IDI7"/>
<name>A0A2K1IDI7_PHYPA</name>
<feature type="domain" description="Mediator of RNA polymerase II transcription subunit 25 von Willebrand factor type A" evidence="3">
    <location>
        <begin position="3"/>
        <end position="126"/>
    </location>
</feature>
<dbReference type="InParanoid" id="A0A2K1IDI7"/>
<comment type="similarity">
    <text evidence="1">Belongs to the Mediator complex subunit 25 family.</text>
</comment>
<sequence>MSQRQLVVAVEATGALGPFWSVLLTEYVDKIKNGSSPGEVALVVFKTHGSHSDFLLWQSGWTSSMDLFFKWLSALTFEGGGFSEAAVAEALAEALMMCCPGPKPPTVPQHKHCLLIAASNPHPIPTPVMRPPVILLPTGQAELQSDKWWLADAETVAKAFPPAKRNPRAADTGPDFSKQHLVLISEGFSEGKLAFCPAAAASKYCCVV</sequence>
<evidence type="ECO:0000256" key="2">
    <source>
        <dbReference type="ARBA" id="ARBA00019694"/>
    </source>
</evidence>
<dbReference type="PaxDb" id="3218-PP1S233_44V6.1"/>